<evidence type="ECO:0000313" key="1">
    <source>
        <dbReference type="EMBL" id="KKK56050.1"/>
    </source>
</evidence>
<accession>A0A0F8X551</accession>
<protein>
    <submittedName>
        <fullName evidence="1">Uncharacterized protein</fullName>
    </submittedName>
</protein>
<dbReference type="AlphaFoldDB" id="A0A0F8X551"/>
<reference evidence="1" key="1">
    <citation type="journal article" date="2015" name="Nature">
        <title>Complex archaea that bridge the gap between prokaryotes and eukaryotes.</title>
        <authorList>
            <person name="Spang A."/>
            <person name="Saw J.H."/>
            <person name="Jorgensen S.L."/>
            <person name="Zaremba-Niedzwiedzka K."/>
            <person name="Martijn J."/>
            <person name="Lind A.E."/>
            <person name="van Eijk R."/>
            <person name="Schleper C."/>
            <person name="Guy L."/>
            <person name="Ettema T.J."/>
        </authorList>
    </citation>
    <scope>NUCLEOTIDE SEQUENCE</scope>
</reference>
<dbReference type="EMBL" id="LAZR01065183">
    <property type="protein sequence ID" value="KKK56050.1"/>
    <property type="molecule type" value="Genomic_DNA"/>
</dbReference>
<name>A0A0F8X551_9ZZZZ</name>
<organism evidence="1">
    <name type="scientific">marine sediment metagenome</name>
    <dbReference type="NCBI Taxonomy" id="412755"/>
    <lineage>
        <taxon>unclassified sequences</taxon>
        <taxon>metagenomes</taxon>
        <taxon>ecological metagenomes</taxon>
    </lineage>
</organism>
<comment type="caution">
    <text evidence="1">The sequence shown here is derived from an EMBL/GenBank/DDBJ whole genome shotgun (WGS) entry which is preliminary data.</text>
</comment>
<sequence length="130" mass="15269">MKKWLISKIPTWVLRYLVWRNHRLYNAGHSRNILRYWAAVELARREPPVLGPEKPVGFPEWLAKDPESYGYKDEPDRERSCSIVDQDNQITAWIFHPDIMSRVGEKVLKDGRIYDITEAGLVPYTGEKDD</sequence>
<proteinExistence type="predicted"/>
<gene>
    <name evidence="1" type="ORF">LCGC14_3068410</name>
</gene>